<sequence length="96" mass="11120">MAGREDGENFDLLVFQRRADATAEYPGRTAPSSTLSLSPAPVRLTDSQNQLVWPSFFFFFFFFFFSFFFFFFFAAFSLCALPLSPGVNLRRREKKT</sequence>
<keyword evidence="1" id="KW-1133">Transmembrane helix</keyword>
<dbReference type="Proteomes" id="UP000314294">
    <property type="component" value="Unassembled WGS sequence"/>
</dbReference>
<gene>
    <name evidence="2" type="ORF">EYF80_015466</name>
</gene>
<comment type="caution">
    <text evidence="2">The sequence shown here is derived from an EMBL/GenBank/DDBJ whole genome shotgun (WGS) entry which is preliminary data.</text>
</comment>
<dbReference type="EMBL" id="SRLO01000116">
    <property type="protein sequence ID" value="TNN74223.1"/>
    <property type="molecule type" value="Genomic_DNA"/>
</dbReference>
<reference evidence="2 3" key="1">
    <citation type="submission" date="2019-03" db="EMBL/GenBank/DDBJ databases">
        <title>First draft genome of Liparis tanakae, snailfish: a comprehensive survey of snailfish specific genes.</title>
        <authorList>
            <person name="Kim W."/>
            <person name="Song I."/>
            <person name="Jeong J.-H."/>
            <person name="Kim D."/>
            <person name="Kim S."/>
            <person name="Ryu S."/>
            <person name="Song J.Y."/>
            <person name="Lee S.K."/>
        </authorList>
    </citation>
    <scope>NUCLEOTIDE SEQUENCE [LARGE SCALE GENOMIC DNA]</scope>
    <source>
        <tissue evidence="2">Muscle</tissue>
    </source>
</reference>
<keyword evidence="1" id="KW-0812">Transmembrane</keyword>
<keyword evidence="1" id="KW-0472">Membrane</keyword>
<evidence type="ECO:0000256" key="1">
    <source>
        <dbReference type="SAM" id="Phobius"/>
    </source>
</evidence>
<feature type="transmembrane region" description="Helical" evidence="1">
    <location>
        <begin position="56"/>
        <end position="83"/>
    </location>
</feature>
<dbReference type="AlphaFoldDB" id="A0A4Z2IAR3"/>
<keyword evidence="3" id="KW-1185">Reference proteome</keyword>
<protein>
    <submittedName>
        <fullName evidence="2">Uncharacterized protein</fullName>
    </submittedName>
</protein>
<proteinExistence type="predicted"/>
<accession>A0A4Z2IAR3</accession>
<evidence type="ECO:0000313" key="3">
    <source>
        <dbReference type="Proteomes" id="UP000314294"/>
    </source>
</evidence>
<organism evidence="2 3">
    <name type="scientific">Liparis tanakae</name>
    <name type="common">Tanaka's snailfish</name>
    <dbReference type="NCBI Taxonomy" id="230148"/>
    <lineage>
        <taxon>Eukaryota</taxon>
        <taxon>Metazoa</taxon>
        <taxon>Chordata</taxon>
        <taxon>Craniata</taxon>
        <taxon>Vertebrata</taxon>
        <taxon>Euteleostomi</taxon>
        <taxon>Actinopterygii</taxon>
        <taxon>Neopterygii</taxon>
        <taxon>Teleostei</taxon>
        <taxon>Neoteleostei</taxon>
        <taxon>Acanthomorphata</taxon>
        <taxon>Eupercaria</taxon>
        <taxon>Perciformes</taxon>
        <taxon>Cottioidei</taxon>
        <taxon>Cottales</taxon>
        <taxon>Liparidae</taxon>
        <taxon>Liparis</taxon>
    </lineage>
</organism>
<name>A0A4Z2IAR3_9TELE</name>
<evidence type="ECO:0000313" key="2">
    <source>
        <dbReference type="EMBL" id="TNN74223.1"/>
    </source>
</evidence>